<evidence type="ECO:0000313" key="2">
    <source>
        <dbReference type="Proteomes" id="UP000594364"/>
    </source>
</evidence>
<dbReference type="EMBL" id="CP031387">
    <property type="protein sequence ID" value="QPG98958.1"/>
    <property type="molecule type" value="Genomic_DNA"/>
</dbReference>
<keyword evidence="2" id="KW-1185">Reference proteome</keyword>
<sequence length="245" mass="27615">MTYMAYTLIVRYLLMLLQLIYSVRSVIGQLVVGQLLPQEDKIALAGIYLLFRMRLGGDVIIGRTSFKRPISFLTSETSPHILVYDTDELKPISSLGTFPAPRKPAVSTLPLLTYAIDTPPFTGAYFSTAPLEHVEKLKIFNDAGTGYCMGILLKYKNGAQRSLGQCRIGVDQVDYHDNPVRLCLQRCQVPSKAVRNITSLQVTNVKILCTTEHHHIEDGWTCYTLQGQLHFWYACNETHLTIVFD</sequence>
<proteinExistence type="predicted"/>
<evidence type="ECO:0000313" key="1">
    <source>
        <dbReference type="EMBL" id="QPG98958.1"/>
    </source>
</evidence>
<reference evidence="1 2" key="1">
    <citation type="journal article" date="2018" name="PLoS Genet.">
        <title>Repeat elements organise 3D genome structure and mediate transcription in the filamentous fungus Epichloe festucae.</title>
        <authorList>
            <person name="Winter D.J."/>
            <person name="Ganley A.R.D."/>
            <person name="Young C.A."/>
            <person name="Liachko I."/>
            <person name="Schardl C.L."/>
            <person name="Dupont P.Y."/>
            <person name="Berry D."/>
            <person name="Ram A."/>
            <person name="Scott B."/>
            <person name="Cox M.P."/>
        </authorList>
    </citation>
    <scope>NUCLEOTIDE SEQUENCE [LARGE SCALE GENOMIC DNA]</scope>
    <source>
        <strain evidence="1 2">Fl1</strain>
    </source>
</reference>
<organism evidence="1 2">
    <name type="scientific">Epichloe festucae (strain Fl1)</name>
    <dbReference type="NCBI Taxonomy" id="877507"/>
    <lineage>
        <taxon>Eukaryota</taxon>
        <taxon>Fungi</taxon>
        <taxon>Dikarya</taxon>
        <taxon>Ascomycota</taxon>
        <taxon>Pezizomycotina</taxon>
        <taxon>Sordariomycetes</taxon>
        <taxon>Hypocreomycetidae</taxon>
        <taxon>Hypocreales</taxon>
        <taxon>Clavicipitaceae</taxon>
        <taxon>Epichloe</taxon>
    </lineage>
</organism>
<gene>
    <name evidence="1" type="ORF">C2857_000510</name>
</gene>
<protein>
    <submittedName>
        <fullName evidence="1">Uncharacterized protein</fullName>
    </submittedName>
</protein>
<name>A0A7S9KRC1_EPIFF</name>
<dbReference type="OrthoDB" id="4961586at2759"/>
<dbReference type="Proteomes" id="UP000594364">
    <property type="component" value="Chromosome 3"/>
</dbReference>
<dbReference type="AlphaFoldDB" id="A0A7S9KRC1"/>
<accession>A0A7S9KRC1</accession>